<gene>
    <name evidence="7" type="ORF">IV73_GL001129</name>
</gene>
<protein>
    <recommendedName>
        <fullName evidence="2">dUTP diphosphatase</fullName>
        <ecNumber evidence="2">3.6.1.23</ecNumber>
    </recommendedName>
</protein>
<comment type="catalytic activity">
    <reaction evidence="5">
        <text>dUTP + H2O = dUMP + diphosphate + H(+)</text>
        <dbReference type="Rhea" id="RHEA:10248"/>
        <dbReference type="ChEBI" id="CHEBI:15377"/>
        <dbReference type="ChEBI" id="CHEBI:15378"/>
        <dbReference type="ChEBI" id="CHEBI:33019"/>
        <dbReference type="ChEBI" id="CHEBI:61555"/>
        <dbReference type="ChEBI" id="CHEBI:246422"/>
        <dbReference type="EC" id="3.6.1.23"/>
    </reaction>
</comment>
<evidence type="ECO:0000259" key="6">
    <source>
        <dbReference type="Pfam" id="PF00692"/>
    </source>
</evidence>
<dbReference type="STRING" id="1616.IV73_GL001129"/>
<dbReference type="InterPro" id="IPR029054">
    <property type="entry name" value="dUTPase-like"/>
</dbReference>
<dbReference type="InterPro" id="IPR008181">
    <property type="entry name" value="dUTPase"/>
</dbReference>
<proteinExistence type="inferred from homology"/>
<name>A0A0R2JBQ5_9LACO</name>
<comment type="caution">
    <text evidence="7">The sequence shown here is derived from an EMBL/GenBank/DDBJ whole genome shotgun (WGS) entry which is preliminary data.</text>
</comment>
<dbReference type="Proteomes" id="UP000051655">
    <property type="component" value="Unassembled WGS sequence"/>
</dbReference>
<keyword evidence="4" id="KW-0546">Nucleotide metabolism</keyword>
<dbReference type="PATRIC" id="fig|1616.3.peg.1160"/>
<dbReference type="InterPro" id="IPR033704">
    <property type="entry name" value="dUTPase_trimeric"/>
</dbReference>
<dbReference type="Pfam" id="PF00692">
    <property type="entry name" value="dUTPase"/>
    <property type="match status" value="1"/>
</dbReference>
<evidence type="ECO:0000256" key="5">
    <source>
        <dbReference type="ARBA" id="ARBA00047686"/>
    </source>
</evidence>
<dbReference type="CDD" id="cd07557">
    <property type="entry name" value="trimeric_dUTPase"/>
    <property type="match status" value="1"/>
</dbReference>
<dbReference type="Gene3D" id="2.70.40.10">
    <property type="match status" value="1"/>
</dbReference>
<evidence type="ECO:0000256" key="1">
    <source>
        <dbReference type="ARBA" id="ARBA00006581"/>
    </source>
</evidence>
<dbReference type="EC" id="3.6.1.23" evidence="2"/>
<dbReference type="EMBL" id="JQBP01000006">
    <property type="protein sequence ID" value="KRN74722.1"/>
    <property type="molecule type" value="Genomic_DNA"/>
</dbReference>
<keyword evidence="3" id="KW-0378">Hydrolase</keyword>
<evidence type="ECO:0000256" key="4">
    <source>
        <dbReference type="ARBA" id="ARBA00023080"/>
    </source>
</evidence>
<evidence type="ECO:0000256" key="3">
    <source>
        <dbReference type="ARBA" id="ARBA00022801"/>
    </source>
</evidence>
<dbReference type="GO" id="GO:0004170">
    <property type="term" value="F:dUTP diphosphatase activity"/>
    <property type="evidence" value="ECO:0007669"/>
    <property type="project" value="UniProtKB-EC"/>
</dbReference>
<accession>A0A0R2JBQ5</accession>
<dbReference type="GO" id="GO:0006226">
    <property type="term" value="P:dUMP biosynthetic process"/>
    <property type="evidence" value="ECO:0007669"/>
    <property type="project" value="InterPro"/>
</dbReference>
<comment type="similarity">
    <text evidence="1">Belongs to the dUTPase family.</text>
</comment>
<feature type="domain" description="dUTPase-like" evidence="6">
    <location>
        <begin position="73"/>
        <end position="177"/>
    </location>
</feature>
<dbReference type="PANTHER" id="PTHR11241">
    <property type="entry name" value="DEOXYURIDINE 5'-TRIPHOSPHATE NUCLEOTIDOHYDROLASE"/>
    <property type="match status" value="1"/>
</dbReference>
<sequence length="178" mass="20058">MRKFAIVKKYQDAGLQLPKRSTKQAAGYDIEAATDFTVPSIWHQGLFKVLKTLALKRPLTQKQMQTSEKSLRPVLVPTGLKIYMNENEYLMVISRSSGPLKRFLILPNSVGIIDSDYVDNPNNEGELFIQMLNFGIRDVQIKKGDRIAQGIFASYLKTDDDAEIQKAERKDGFGSTGE</sequence>
<dbReference type="PANTHER" id="PTHR11241:SF0">
    <property type="entry name" value="DEOXYURIDINE 5'-TRIPHOSPHATE NUCLEOTIDOHYDROLASE"/>
    <property type="match status" value="1"/>
</dbReference>
<reference evidence="7 8" key="1">
    <citation type="journal article" date="2015" name="Genome Announc.">
        <title>Expanding the biotechnology potential of lactobacilli through comparative genomics of 213 strains and associated genera.</title>
        <authorList>
            <person name="Sun Z."/>
            <person name="Harris H.M."/>
            <person name="McCann A."/>
            <person name="Guo C."/>
            <person name="Argimon S."/>
            <person name="Zhang W."/>
            <person name="Yang X."/>
            <person name="Jeffery I.B."/>
            <person name="Cooney J.C."/>
            <person name="Kagawa T.F."/>
            <person name="Liu W."/>
            <person name="Song Y."/>
            <person name="Salvetti E."/>
            <person name="Wrobel A."/>
            <person name="Rasinkangas P."/>
            <person name="Parkhill J."/>
            <person name="Rea M.C."/>
            <person name="O'Sullivan O."/>
            <person name="Ritari J."/>
            <person name="Douillard F.P."/>
            <person name="Paul Ross R."/>
            <person name="Yang R."/>
            <person name="Briner A.E."/>
            <person name="Felis G.E."/>
            <person name="de Vos W.M."/>
            <person name="Barrangou R."/>
            <person name="Klaenhammer T.R."/>
            <person name="Caufield P.W."/>
            <person name="Cui Y."/>
            <person name="Zhang H."/>
            <person name="O'Toole P.W."/>
        </authorList>
    </citation>
    <scope>NUCLEOTIDE SEQUENCE [LARGE SCALE GENOMIC DNA]</scope>
    <source>
        <strain evidence="7 8">DSM 20593</strain>
    </source>
</reference>
<dbReference type="GO" id="GO:0046081">
    <property type="term" value="P:dUTP catabolic process"/>
    <property type="evidence" value="ECO:0007669"/>
    <property type="project" value="InterPro"/>
</dbReference>
<dbReference type="GO" id="GO:0000287">
    <property type="term" value="F:magnesium ion binding"/>
    <property type="evidence" value="ECO:0007669"/>
    <property type="project" value="InterPro"/>
</dbReference>
<dbReference type="AlphaFoldDB" id="A0A0R2JBQ5"/>
<dbReference type="InterPro" id="IPR036157">
    <property type="entry name" value="dUTPase-like_sf"/>
</dbReference>
<dbReference type="SUPFAM" id="SSF51283">
    <property type="entry name" value="dUTPase-like"/>
    <property type="match status" value="1"/>
</dbReference>
<evidence type="ECO:0000313" key="7">
    <source>
        <dbReference type="EMBL" id="KRN74722.1"/>
    </source>
</evidence>
<evidence type="ECO:0000313" key="8">
    <source>
        <dbReference type="Proteomes" id="UP000051655"/>
    </source>
</evidence>
<organism evidence="7 8">
    <name type="scientific">Weissella kandleri</name>
    <dbReference type="NCBI Taxonomy" id="1616"/>
    <lineage>
        <taxon>Bacteria</taxon>
        <taxon>Bacillati</taxon>
        <taxon>Bacillota</taxon>
        <taxon>Bacilli</taxon>
        <taxon>Lactobacillales</taxon>
        <taxon>Lactobacillaceae</taxon>
        <taxon>Weissella</taxon>
    </lineage>
</organism>
<evidence type="ECO:0000256" key="2">
    <source>
        <dbReference type="ARBA" id="ARBA00012379"/>
    </source>
</evidence>
<keyword evidence="8" id="KW-1185">Reference proteome</keyword>